<proteinExistence type="predicted"/>
<gene>
    <name evidence="2" type="ORF">PSON_ATCC_30995.1.T0380285</name>
</gene>
<dbReference type="OrthoDB" id="309389at2759"/>
<organism evidence="2 3">
    <name type="scientific">Paramecium sonneborni</name>
    <dbReference type="NCBI Taxonomy" id="65129"/>
    <lineage>
        <taxon>Eukaryota</taxon>
        <taxon>Sar</taxon>
        <taxon>Alveolata</taxon>
        <taxon>Ciliophora</taxon>
        <taxon>Intramacronucleata</taxon>
        <taxon>Oligohymenophorea</taxon>
        <taxon>Peniculida</taxon>
        <taxon>Parameciidae</taxon>
        <taxon>Paramecium</taxon>
    </lineage>
</organism>
<sequence>MGRSRKNNKSQQTIEVNDDSKIQCNKIGKCKIKIKKSEIGKPRDLGLIQLDLPEIWSCSKNLVDILKFFIDEGRHFLLHLAGTKRSLETKQNKLKKKEMEQKQIEIKKKQPLFDFMEQFSVEFLGLPKRTKNKERIVVFFFRNNRVFNLKYSTNLNSILKNEKWVQILKDIYFIFDVNFYEELISILFLLEKNDDINFIVAQLIQEFLNTQNLLDIKVIFKNLLIQIIKDHIDHQLNYIGLHQLKSNEILDIYKKRIFYYQDRVIKLIKNIRTLFDNYNYEQVQNAQYEEDNYQNLDDEGYEYYEENQINQCFDYSNYD</sequence>
<accession>A0A8S1MQR5</accession>
<evidence type="ECO:0000313" key="3">
    <source>
        <dbReference type="Proteomes" id="UP000692954"/>
    </source>
</evidence>
<keyword evidence="3" id="KW-1185">Reference proteome</keyword>
<evidence type="ECO:0000313" key="2">
    <source>
        <dbReference type="EMBL" id="CAD8079105.1"/>
    </source>
</evidence>
<protein>
    <submittedName>
        <fullName evidence="2">Uncharacterized protein</fullName>
    </submittedName>
</protein>
<feature type="coiled-coil region" evidence="1">
    <location>
        <begin position="80"/>
        <end position="107"/>
    </location>
</feature>
<dbReference type="Proteomes" id="UP000692954">
    <property type="component" value="Unassembled WGS sequence"/>
</dbReference>
<dbReference type="EMBL" id="CAJJDN010000038">
    <property type="protein sequence ID" value="CAD8079105.1"/>
    <property type="molecule type" value="Genomic_DNA"/>
</dbReference>
<reference evidence="2" key="1">
    <citation type="submission" date="2021-01" db="EMBL/GenBank/DDBJ databases">
        <authorList>
            <consortium name="Genoscope - CEA"/>
            <person name="William W."/>
        </authorList>
    </citation>
    <scope>NUCLEOTIDE SEQUENCE</scope>
</reference>
<evidence type="ECO:0000256" key="1">
    <source>
        <dbReference type="SAM" id="Coils"/>
    </source>
</evidence>
<comment type="caution">
    <text evidence="2">The sequence shown here is derived from an EMBL/GenBank/DDBJ whole genome shotgun (WGS) entry which is preliminary data.</text>
</comment>
<dbReference type="AlphaFoldDB" id="A0A8S1MQR5"/>
<keyword evidence="1" id="KW-0175">Coiled coil</keyword>
<name>A0A8S1MQR5_9CILI</name>